<keyword evidence="2" id="KW-0677">Repeat</keyword>
<dbReference type="AlphaFoldDB" id="A0A8S4A023"/>
<organism evidence="4 5">
    <name type="scientific">Candidula unifasciata</name>
    <dbReference type="NCBI Taxonomy" id="100452"/>
    <lineage>
        <taxon>Eukaryota</taxon>
        <taxon>Metazoa</taxon>
        <taxon>Spiralia</taxon>
        <taxon>Lophotrochozoa</taxon>
        <taxon>Mollusca</taxon>
        <taxon>Gastropoda</taxon>
        <taxon>Heterobranchia</taxon>
        <taxon>Euthyneura</taxon>
        <taxon>Panpulmonata</taxon>
        <taxon>Eupulmonata</taxon>
        <taxon>Stylommatophora</taxon>
        <taxon>Helicina</taxon>
        <taxon>Helicoidea</taxon>
        <taxon>Geomitridae</taxon>
        <taxon>Candidula</taxon>
    </lineage>
</organism>
<dbReference type="Pfam" id="PF07707">
    <property type="entry name" value="BACK"/>
    <property type="match status" value="1"/>
</dbReference>
<protein>
    <recommendedName>
        <fullName evidence="3">BTB domain-containing protein</fullName>
    </recommendedName>
</protein>
<keyword evidence="1" id="KW-0880">Kelch repeat</keyword>
<dbReference type="Pfam" id="PF01344">
    <property type="entry name" value="Kelch_1"/>
    <property type="match status" value="4"/>
</dbReference>
<reference evidence="4" key="1">
    <citation type="submission" date="2021-04" db="EMBL/GenBank/DDBJ databases">
        <authorList>
            <consortium name="Molecular Ecology Group"/>
        </authorList>
    </citation>
    <scope>NUCLEOTIDE SEQUENCE</scope>
</reference>
<dbReference type="InterPro" id="IPR000210">
    <property type="entry name" value="BTB/POZ_dom"/>
</dbReference>
<evidence type="ECO:0000313" key="5">
    <source>
        <dbReference type="Proteomes" id="UP000678393"/>
    </source>
</evidence>
<dbReference type="PANTHER" id="PTHR45632:SF3">
    <property type="entry name" value="KELCH-LIKE PROTEIN 32"/>
    <property type="match status" value="1"/>
</dbReference>
<keyword evidence="5" id="KW-1185">Reference proteome</keyword>
<evidence type="ECO:0000256" key="2">
    <source>
        <dbReference type="ARBA" id="ARBA00022737"/>
    </source>
</evidence>
<dbReference type="FunFam" id="1.25.40.420:FF:000001">
    <property type="entry name" value="Kelch-like family member 12"/>
    <property type="match status" value="1"/>
</dbReference>
<dbReference type="PANTHER" id="PTHR45632">
    <property type="entry name" value="LD33804P"/>
    <property type="match status" value="1"/>
</dbReference>
<dbReference type="SMART" id="SM00225">
    <property type="entry name" value="BTB"/>
    <property type="match status" value="1"/>
</dbReference>
<dbReference type="InterPro" id="IPR015915">
    <property type="entry name" value="Kelch-typ_b-propeller"/>
</dbReference>
<comment type="caution">
    <text evidence="4">The sequence shown here is derived from an EMBL/GenBank/DDBJ whole genome shotgun (WGS) entry which is preliminary data.</text>
</comment>
<dbReference type="InterPro" id="IPR011333">
    <property type="entry name" value="SKP1/BTB/POZ_sf"/>
</dbReference>
<evidence type="ECO:0000313" key="4">
    <source>
        <dbReference type="EMBL" id="CAG5135227.1"/>
    </source>
</evidence>
<dbReference type="SUPFAM" id="SSF54695">
    <property type="entry name" value="POZ domain"/>
    <property type="match status" value="1"/>
</dbReference>
<dbReference type="Gene3D" id="1.25.40.420">
    <property type="match status" value="1"/>
</dbReference>
<dbReference type="PROSITE" id="PS50097">
    <property type="entry name" value="BTB"/>
    <property type="match status" value="1"/>
</dbReference>
<feature type="domain" description="BTB" evidence="3">
    <location>
        <begin position="34"/>
        <end position="101"/>
    </location>
</feature>
<gene>
    <name evidence="4" type="ORF">CUNI_LOCUS20785</name>
</gene>
<dbReference type="Pfam" id="PF00651">
    <property type="entry name" value="BTB"/>
    <property type="match status" value="1"/>
</dbReference>
<dbReference type="Gene3D" id="2.120.10.80">
    <property type="entry name" value="Kelch-type beta propeller"/>
    <property type="match status" value="1"/>
</dbReference>
<evidence type="ECO:0000256" key="1">
    <source>
        <dbReference type="ARBA" id="ARBA00022441"/>
    </source>
</evidence>
<proteinExistence type="predicted"/>
<dbReference type="SMART" id="SM00875">
    <property type="entry name" value="BACK"/>
    <property type="match status" value="1"/>
</dbReference>
<sequence length="484" mass="54918">MSSDLEQVLETSSPGYPRRLLENMTRLWKENAFCDVTLLIGRRRFQAHKNVLAACSPFFKAMFFSGMEEQSRSEIELHDISSDVFNIIISFMYTGLVRVDINTCQDLLSVADMLGVDDIVEICSEFLLEHMSPQNCVGIYVFADAHNLVSVKQQAELYLEKNFLQACKEEEFLQLDIDTLLPILASERLHIERESQVLEAGIEWITADLPLRRKYLLQILSHIRMNLISQRHLFQVIDSCADHGIKMTLTKYASPTATSKTLNPHGMYLPASNINTPIWPRQNAKKYIYVIGGYTRNRHTFMSNISTLDSVERFDIYTKKWQSFAGMYNARLIYVVGGLTELFTESDCVESYNPVTKEWCPLAKLKYPRAYHGLAAHDGYLYAVGGFNEFKGSLNSVEKYSIKDNTWTNVSPMQISRAGAGVALADSKIYVFGGRSQDVELAGSSRFNASITLDSVECYDPDKDVWCNLPSMAYERCETVAVVL</sequence>
<dbReference type="EMBL" id="CAJHNH020008057">
    <property type="protein sequence ID" value="CAG5135227.1"/>
    <property type="molecule type" value="Genomic_DNA"/>
</dbReference>
<accession>A0A8S4A023</accession>
<name>A0A8S4A023_9EUPU</name>
<dbReference type="InterPro" id="IPR011705">
    <property type="entry name" value="BACK"/>
</dbReference>
<dbReference type="OrthoDB" id="1022638at2759"/>
<dbReference type="SMART" id="SM00612">
    <property type="entry name" value="Kelch"/>
    <property type="match status" value="4"/>
</dbReference>
<dbReference type="Gene3D" id="3.30.710.10">
    <property type="entry name" value="Potassium Channel Kv1.1, Chain A"/>
    <property type="match status" value="1"/>
</dbReference>
<dbReference type="Proteomes" id="UP000678393">
    <property type="component" value="Unassembled WGS sequence"/>
</dbReference>
<dbReference type="InterPro" id="IPR006652">
    <property type="entry name" value="Kelch_1"/>
</dbReference>
<dbReference type="SUPFAM" id="SSF117281">
    <property type="entry name" value="Kelch motif"/>
    <property type="match status" value="1"/>
</dbReference>
<evidence type="ECO:0000259" key="3">
    <source>
        <dbReference type="PROSITE" id="PS50097"/>
    </source>
</evidence>